<dbReference type="AlphaFoldDB" id="T1IJH5"/>
<keyword evidence="4" id="KW-1185">Reference proteome</keyword>
<reference evidence="4" key="1">
    <citation type="submission" date="2011-05" db="EMBL/GenBank/DDBJ databases">
        <authorList>
            <person name="Richards S.R."/>
            <person name="Qu J."/>
            <person name="Jiang H."/>
            <person name="Jhangiani S.N."/>
            <person name="Agravi P."/>
            <person name="Goodspeed R."/>
            <person name="Gross S."/>
            <person name="Mandapat C."/>
            <person name="Jackson L."/>
            <person name="Mathew T."/>
            <person name="Pu L."/>
            <person name="Thornton R."/>
            <person name="Saada N."/>
            <person name="Wilczek-Boney K.B."/>
            <person name="Lee S."/>
            <person name="Kovar C."/>
            <person name="Wu Y."/>
            <person name="Scherer S.E."/>
            <person name="Worley K.C."/>
            <person name="Muzny D.M."/>
            <person name="Gibbs R."/>
        </authorList>
    </citation>
    <scope>NUCLEOTIDE SEQUENCE</scope>
    <source>
        <strain evidence="4">Brora</strain>
    </source>
</reference>
<sequence>MLRTLSPQYDVIVSQIYKWSDDDTIPTKYEEYENLKSRDQRTKNVNEDDALSTTGKTVNKNKSNTEELSMLRILVQFGKTNHRITLNNVGYVPSGKRTLISGSRAMEVGCSWNKGLFKLCAAQDVSKPSLSYLEVTKSGIFNKQKVNVTENKFSGDLELWHRRLIYTNVDNLIKMSKQDVTRGLPNLTKRDLDCTTCIRGKQTKKLRKSIPNITTKGVLELVHTDVWGPTKYESRG</sequence>
<proteinExistence type="predicted"/>
<dbReference type="Proteomes" id="UP000014500">
    <property type="component" value="Unassembled WGS sequence"/>
</dbReference>
<dbReference type="PhylomeDB" id="T1IJH5"/>
<feature type="compositionally biased region" description="Polar residues" evidence="1">
    <location>
        <begin position="51"/>
        <end position="62"/>
    </location>
</feature>
<dbReference type="InterPro" id="IPR025724">
    <property type="entry name" value="GAG-pre-integrase_dom"/>
</dbReference>
<feature type="region of interest" description="Disordered" evidence="1">
    <location>
        <begin position="36"/>
        <end position="62"/>
    </location>
</feature>
<organism evidence="3 4">
    <name type="scientific">Strigamia maritima</name>
    <name type="common">European centipede</name>
    <name type="synonym">Geophilus maritimus</name>
    <dbReference type="NCBI Taxonomy" id="126957"/>
    <lineage>
        <taxon>Eukaryota</taxon>
        <taxon>Metazoa</taxon>
        <taxon>Ecdysozoa</taxon>
        <taxon>Arthropoda</taxon>
        <taxon>Myriapoda</taxon>
        <taxon>Chilopoda</taxon>
        <taxon>Pleurostigmophora</taxon>
        <taxon>Geophilomorpha</taxon>
        <taxon>Linotaeniidae</taxon>
        <taxon>Strigamia</taxon>
    </lineage>
</organism>
<protein>
    <recommendedName>
        <fullName evidence="2">GAG-pre-integrase domain-containing protein</fullName>
    </recommendedName>
</protein>
<accession>T1IJH5</accession>
<feature type="domain" description="GAG-pre-integrase" evidence="2">
    <location>
        <begin position="147"/>
        <end position="202"/>
    </location>
</feature>
<evidence type="ECO:0000313" key="4">
    <source>
        <dbReference type="Proteomes" id="UP000014500"/>
    </source>
</evidence>
<evidence type="ECO:0000256" key="1">
    <source>
        <dbReference type="SAM" id="MobiDB-lite"/>
    </source>
</evidence>
<dbReference type="EnsemblMetazoa" id="SMAR001044-RA">
    <property type="protein sequence ID" value="SMAR001044-PA"/>
    <property type="gene ID" value="SMAR001044"/>
</dbReference>
<evidence type="ECO:0000259" key="2">
    <source>
        <dbReference type="Pfam" id="PF13976"/>
    </source>
</evidence>
<reference evidence="3" key="2">
    <citation type="submission" date="2015-02" db="UniProtKB">
        <authorList>
            <consortium name="EnsemblMetazoa"/>
        </authorList>
    </citation>
    <scope>IDENTIFICATION</scope>
</reference>
<name>T1IJH5_STRMM</name>
<feature type="compositionally biased region" description="Basic and acidic residues" evidence="1">
    <location>
        <begin position="36"/>
        <end position="46"/>
    </location>
</feature>
<dbReference type="eggNOG" id="KOG0017">
    <property type="taxonomic scope" value="Eukaryota"/>
</dbReference>
<dbReference type="EMBL" id="JH430293">
    <property type="status" value="NOT_ANNOTATED_CDS"/>
    <property type="molecule type" value="Genomic_DNA"/>
</dbReference>
<dbReference type="Pfam" id="PF13976">
    <property type="entry name" value="gag_pre-integrs"/>
    <property type="match status" value="1"/>
</dbReference>
<dbReference type="HOGENOM" id="CLU_1176735_0_0_1"/>
<evidence type="ECO:0000313" key="3">
    <source>
        <dbReference type="EnsemblMetazoa" id="SMAR001044-PA"/>
    </source>
</evidence>